<dbReference type="EMBL" id="FR824153">
    <property type="protein sequence ID" value="CCA20970.1"/>
    <property type="molecule type" value="Genomic_DNA"/>
</dbReference>
<organism evidence="1">
    <name type="scientific">Albugo laibachii Nc14</name>
    <dbReference type="NCBI Taxonomy" id="890382"/>
    <lineage>
        <taxon>Eukaryota</taxon>
        <taxon>Sar</taxon>
        <taxon>Stramenopiles</taxon>
        <taxon>Oomycota</taxon>
        <taxon>Peronosporomycetes</taxon>
        <taxon>Albuginales</taxon>
        <taxon>Albuginaceae</taxon>
        <taxon>Albugo</taxon>
    </lineage>
</organism>
<proteinExistence type="predicted"/>
<reference evidence="1" key="1">
    <citation type="journal article" date="2011" name="PLoS Biol.">
        <title>Gene gain and loss during evolution of obligate parasitism in the white rust pathogen of Arabidopsis thaliana.</title>
        <authorList>
            <person name="Kemen E."/>
            <person name="Gardiner A."/>
            <person name="Schultz-Larsen T."/>
            <person name="Kemen A.C."/>
            <person name="Balmuth A.L."/>
            <person name="Robert-Seilaniantz A."/>
            <person name="Bailey K."/>
            <person name="Holub E."/>
            <person name="Studholme D.J."/>
            <person name="Maclean D."/>
            <person name="Jones J.D."/>
        </authorList>
    </citation>
    <scope>NUCLEOTIDE SEQUENCE</scope>
</reference>
<gene>
    <name evidence="1" type="primary">AlNc14C108G6298</name>
    <name evidence="1" type="ORF">ALNC14_071130</name>
</gene>
<dbReference type="HOGENOM" id="CLU_1743886_0_0_1"/>
<sequence>MTIDRIVVKKLRGPKSGQKLLSYVTIDWAPVFWRRGCAFEYFKVDVLGHHLERIAERYYNQQVEGRLKEQPILEHATQRLLHTFATKLTRAHSIKMFTATKSPARSWTEHYLYLVTVSEACGESENPVSTASSLRLSVNEGIYAIAPGPK</sequence>
<evidence type="ECO:0000313" key="1">
    <source>
        <dbReference type="EMBL" id="CCA20970.1"/>
    </source>
</evidence>
<protein>
    <submittedName>
        <fullName evidence="1">Uncharacterized protein AlNc14C108G6298</fullName>
    </submittedName>
</protein>
<accession>F0WI91</accession>
<name>F0WI91_9STRA</name>
<reference evidence="1" key="2">
    <citation type="submission" date="2011-02" db="EMBL/GenBank/DDBJ databases">
        <authorList>
            <person name="MacLean D."/>
        </authorList>
    </citation>
    <scope>NUCLEOTIDE SEQUENCE</scope>
</reference>
<dbReference type="AlphaFoldDB" id="F0WI91"/>